<feature type="region of interest" description="Disordered" evidence="1">
    <location>
        <begin position="14"/>
        <end position="58"/>
    </location>
</feature>
<organism evidence="2 3">
    <name type="scientific">Chara braunii</name>
    <name type="common">Braun's stonewort</name>
    <dbReference type="NCBI Taxonomy" id="69332"/>
    <lineage>
        <taxon>Eukaryota</taxon>
        <taxon>Viridiplantae</taxon>
        <taxon>Streptophyta</taxon>
        <taxon>Charophyceae</taxon>
        <taxon>Charales</taxon>
        <taxon>Characeae</taxon>
        <taxon>Chara</taxon>
    </lineage>
</organism>
<dbReference type="EMBL" id="BFEA01000262">
    <property type="protein sequence ID" value="GBG77194.1"/>
    <property type="molecule type" value="Genomic_DNA"/>
</dbReference>
<evidence type="ECO:0000256" key="1">
    <source>
        <dbReference type="SAM" id="MobiDB-lite"/>
    </source>
</evidence>
<dbReference type="Proteomes" id="UP000265515">
    <property type="component" value="Unassembled WGS sequence"/>
</dbReference>
<keyword evidence="3" id="KW-1185">Reference proteome</keyword>
<reference evidence="2 3" key="1">
    <citation type="journal article" date="2018" name="Cell">
        <title>The Chara Genome: Secondary Complexity and Implications for Plant Terrestrialization.</title>
        <authorList>
            <person name="Nishiyama T."/>
            <person name="Sakayama H."/>
            <person name="Vries J.D."/>
            <person name="Buschmann H."/>
            <person name="Saint-Marcoux D."/>
            <person name="Ullrich K.K."/>
            <person name="Haas F.B."/>
            <person name="Vanderstraeten L."/>
            <person name="Becker D."/>
            <person name="Lang D."/>
            <person name="Vosolsobe S."/>
            <person name="Rombauts S."/>
            <person name="Wilhelmsson P.K.I."/>
            <person name="Janitza P."/>
            <person name="Kern R."/>
            <person name="Heyl A."/>
            <person name="Rumpler F."/>
            <person name="Villalobos L.I.A.C."/>
            <person name="Clay J.M."/>
            <person name="Skokan R."/>
            <person name="Toyoda A."/>
            <person name="Suzuki Y."/>
            <person name="Kagoshima H."/>
            <person name="Schijlen E."/>
            <person name="Tajeshwar N."/>
            <person name="Catarino B."/>
            <person name="Hetherington A.J."/>
            <person name="Saltykova A."/>
            <person name="Bonnot C."/>
            <person name="Breuninger H."/>
            <person name="Symeonidi A."/>
            <person name="Radhakrishnan G.V."/>
            <person name="Van Nieuwerburgh F."/>
            <person name="Deforce D."/>
            <person name="Chang C."/>
            <person name="Karol K.G."/>
            <person name="Hedrich R."/>
            <person name="Ulvskov P."/>
            <person name="Glockner G."/>
            <person name="Delwiche C.F."/>
            <person name="Petrasek J."/>
            <person name="Van de Peer Y."/>
            <person name="Friml J."/>
            <person name="Beilby M."/>
            <person name="Dolan L."/>
            <person name="Kohara Y."/>
            <person name="Sugano S."/>
            <person name="Fujiyama A."/>
            <person name="Delaux P.-M."/>
            <person name="Quint M."/>
            <person name="TheiBen G."/>
            <person name="Hagemann M."/>
            <person name="Harholt J."/>
            <person name="Dunand C."/>
            <person name="Zachgo S."/>
            <person name="Langdale J."/>
            <person name="Maumus F."/>
            <person name="Straeten D.V.D."/>
            <person name="Gould S.B."/>
            <person name="Rensing S.A."/>
        </authorList>
    </citation>
    <scope>NUCLEOTIDE SEQUENCE [LARGE SCALE GENOMIC DNA]</scope>
    <source>
        <strain evidence="2 3">S276</strain>
    </source>
</reference>
<protein>
    <submittedName>
        <fullName evidence="2">Uncharacterized protein</fullName>
    </submittedName>
</protein>
<proteinExistence type="predicted"/>
<evidence type="ECO:0000313" key="3">
    <source>
        <dbReference type="Proteomes" id="UP000265515"/>
    </source>
</evidence>
<evidence type="ECO:0000313" key="2">
    <source>
        <dbReference type="EMBL" id="GBG77194.1"/>
    </source>
</evidence>
<dbReference type="Gramene" id="GBG77194">
    <property type="protein sequence ID" value="GBG77194"/>
    <property type="gene ID" value="CBR_g23521"/>
</dbReference>
<comment type="caution">
    <text evidence="2">The sequence shown here is derived from an EMBL/GenBank/DDBJ whole genome shotgun (WGS) entry which is preliminary data.</text>
</comment>
<dbReference type="AlphaFoldDB" id="A0A388L4G4"/>
<sequence length="152" mass="17331">MNCSHIYTARNAVSGDGLHRGRGGGGEGRGKREAGGRGERSRTRLQKVDRRHKEERIGEASRRMGAYINCHRRKHFSQRNGDRFGVRRGLVTPAGGRENWRGESRHGRPTALLAVSWERVWVWAHVWVPSFHDMDLGNQGRWGSFQIVDIVH</sequence>
<gene>
    <name evidence="2" type="ORF">CBR_g23521</name>
</gene>
<accession>A0A388L4G4</accession>
<feature type="compositionally biased region" description="Basic and acidic residues" evidence="1">
    <location>
        <begin position="28"/>
        <end position="58"/>
    </location>
</feature>
<name>A0A388L4G4_CHABU</name>